<dbReference type="InterPro" id="IPR035979">
    <property type="entry name" value="RBD_domain_sf"/>
</dbReference>
<feature type="compositionally biased region" description="Basic residues" evidence="3">
    <location>
        <begin position="88"/>
        <end position="99"/>
    </location>
</feature>
<dbReference type="GeneID" id="5542742"/>
<dbReference type="Gene3D" id="3.30.70.330">
    <property type="match status" value="2"/>
</dbReference>
<dbReference type="InterPro" id="IPR050374">
    <property type="entry name" value="RRT5_SRSF_SR"/>
</dbReference>
<feature type="region of interest" description="Disordered" evidence="3">
    <location>
        <begin position="88"/>
        <end position="125"/>
    </location>
</feature>
<dbReference type="InParanoid" id="A7TSN8"/>
<keyword evidence="1 2" id="KW-0694">RNA-binding</keyword>
<organism evidence="6">
    <name type="scientific">Vanderwaltozyma polyspora (strain ATCC 22028 / DSM 70294 / BCRC 21397 / CBS 2163 / NBRC 10782 / NRRL Y-8283 / UCD 57-17)</name>
    <name type="common">Kluyveromyces polysporus</name>
    <dbReference type="NCBI Taxonomy" id="436907"/>
    <lineage>
        <taxon>Eukaryota</taxon>
        <taxon>Fungi</taxon>
        <taxon>Dikarya</taxon>
        <taxon>Ascomycota</taxon>
        <taxon>Saccharomycotina</taxon>
        <taxon>Saccharomycetes</taxon>
        <taxon>Saccharomycetales</taxon>
        <taxon>Saccharomycetaceae</taxon>
        <taxon>Vanderwaltozyma</taxon>
    </lineage>
</organism>
<gene>
    <name evidence="5" type="ORF">Kpol_311p2</name>
</gene>
<dbReference type="PhylomeDB" id="A7TSN8"/>
<dbReference type="SMART" id="SM00360">
    <property type="entry name" value="RRM"/>
    <property type="match status" value="2"/>
</dbReference>
<feature type="compositionally biased region" description="Low complexity" evidence="3">
    <location>
        <begin position="100"/>
        <end position="120"/>
    </location>
</feature>
<dbReference type="EMBL" id="DS480518">
    <property type="protein sequence ID" value="EDO14717.1"/>
    <property type="molecule type" value="Genomic_DNA"/>
</dbReference>
<dbReference type="AlphaFoldDB" id="A7TSN8"/>
<dbReference type="GO" id="GO:0005737">
    <property type="term" value="C:cytoplasm"/>
    <property type="evidence" value="ECO:0007669"/>
    <property type="project" value="TreeGrafter"/>
</dbReference>
<evidence type="ECO:0000259" key="4">
    <source>
        <dbReference type="PROSITE" id="PS50102"/>
    </source>
</evidence>
<proteinExistence type="predicted"/>
<dbReference type="PANTHER" id="PTHR23003">
    <property type="entry name" value="RNA RECOGNITION MOTIF RRM DOMAIN CONTAINING PROTEIN"/>
    <property type="match status" value="1"/>
</dbReference>
<dbReference type="eggNOG" id="ENOG502QTE4">
    <property type="taxonomic scope" value="Eukaryota"/>
</dbReference>
<dbReference type="STRING" id="436907.A7TSN8"/>
<feature type="domain" description="RRM" evidence="4">
    <location>
        <begin position="128"/>
        <end position="216"/>
    </location>
</feature>
<dbReference type="InterPro" id="IPR000504">
    <property type="entry name" value="RRM_dom"/>
</dbReference>
<feature type="domain" description="RRM" evidence="4">
    <location>
        <begin position="14"/>
        <end position="91"/>
    </location>
</feature>
<dbReference type="InterPro" id="IPR012677">
    <property type="entry name" value="Nucleotide-bd_a/b_plait_sf"/>
</dbReference>
<keyword evidence="6" id="KW-1185">Reference proteome</keyword>
<evidence type="ECO:0000256" key="3">
    <source>
        <dbReference type="SAM" id="MobiDB-lite"/>
    </source>
</evidence>
<dbReference type="SUPFAM" id="SSF54928">
    <property type="entry name" value="RNA-binding domain, RBD"/>
    <property type="match status" value="1"/>
</dbReference>
<evidence type="ECO:0000313" key="5">
    <source>
        <dbReference type="EMBL" id="EDO14717.1"/>
    </source>
</evidence>
<sequence length="225" mass="26040">MTEDIIENSKPRTTSIFVGNLGLNVDENDLRELFQEFEIESITISKSKNQMILNLYSIITINGTVDIKEAKSKYDNYKLKDTNIRVHPVRRPQLKRKSSARSSNSFNSQRSMLSRSSSKNLQKEKSKDTVYVNNVSYETTKEEIADFFGTNIDMVVLPMRKIKNHKTNKIHFSRKFNKGIAFVTFPELDKDITEIVDKFQGKKLNDRILATDIALLREPNNRTQI</sequence>
<dbReference type="OrthoDB" id="439808at2759"/>
<reference evidence="5 6" key="1">
    <citation type="journal article" date="2007" name="Proc. Natl. Acad. Sci. U.S.A.">
        <title>Independent sorting-out of thousands of duplicated gene pairs in two yeast species descended from a whole-genome duplication.</title>
        <authorList>
            <person name="Scannell D.R."/>
            <person name="Frank A.C."/>
            <person name="Conant G.C."/>
            <person name="Byrne K.P."/>
            <person name="Woolfit M."/>
            <person name="Wolfe K.H."/>
        </authorList>
    </citation>
    <scope>NUCLEOTIDE SEQUENCE [LARGE SCALE GENOMIC DNA]</scope>
    <source>
        <strain evidence="6">ATCC 22028 / DSM 70294 / BCRC 21397 / CBS 2163 / NBRC 10782 / NRRL Y-8283 / UCD 57-17</strain>
    </source>
</reference>
<dbReference type="RefSeq" id="XP_001642575.1">
    <property type="nucleotide sequence ID" value="XM_001642525.1"/>
</dbReference>
<dbReference type="HOGENOM" id="CLU_068713_0_0_1"/>
<evidence type="ECO:0000313" key="6">
    <source>
        <dbReference type="Proteomes" id="UP000000267"/>
    </source>
</evidence>
<dbReference type="CDD" id="cd00590">
    <property type="entry name" value="RRM_SF"/>
    <property type="match status" value="2"/>
</dbReference>
<accession>A7TSN8</accession>
<dbReference type="PROSITE" id="PS50102">
    <property type="entry name" value="RRM"/>
    <property type="match status" value="2"/>
</dbReference>
<evidence type="ECO:0000256" key="1">
    <source>
        <dbReference type="ARBA" id="ARBA00022884"/>
    </source>
</evidence>
<name>A7TSN8_VANPO</name>
<dbReference type="Proteomes" id="UP000000267">
    <property type="component" value="Unassembled WGS sequence"/>
</dbReference>
<dbReference type="GO" id="GO:0005634">
    <property type="term" value="C:nucleus"/>
    <property type="evidence" value="ECO:0007669"/>
    <property type="project" value="TreeGrafter"/>
</dbReference>
<dbReference type="KEGG" id="vpo:Kpol_311p2"/>
<protein>
    <recommendedName>
        <fullName evidence="4">RRM domain-containing protein</fullName>
    </recommendedName>
</protein>
<dbReference type="Pfam" id="PF00076">
    <property type="entry name" value="RRM_1"/>
    <property type="match status" value="2"/>
</dbReference>
<evidence type="ECO:0000256" key="2">
    <source>
        <dbReference type="PROSITE-ProRule" id="PRU00176"/>
    </source>
</evidence>
<dbReference type="GO" id="GO:0003729">
    <property type="term" value="F:mRNA binding"/>
    <property type="evidence" value="ECO:0007669"/>
    <property type="project" value="TreeGrafter"/>
</dbReference>